<dbReference type="Pfam" id="PF00188">
    <property type="entry name" value="CAP"/>
    <property type="match status" value="1"/>
</dbReference>
<evidence type="ECO:0000313" key="4">
    <source>
        <dbReference type="Proteomes" id="UP000618051"/>
    </source>
</evidence>
<dbReference type="InterPro" id="IPR035940">
    <property type="entry name" value="CAP_sf"/>
</dbReference>
<evidence type="ECO:0000313" key="3">
    <source>
        <dbReference type="EMBL" id="KAI1230920.1"/>
    </source>
</evidence>
<evidence type="ECO:0000259" key="1">
    <source>
        <dbReference type="Pfam" id="PF00188"/>
    </source>
</evidence>
<proteinExistence type="predicted"/>
<feature type="domain" description="SCP" evidence="1">
    <location>
        <begin position="2"/>
        <end position="54"/>
    </location>
</feature>
<dbReference type="SUPFAM" id="SSF55797">
    <property type="entry name" value="PR-1-like"/>
    <property type="match status" value="1"/>
</dbReference>
<sequence>MKMTWDTDLEVAAENHAEKCSWNRNRGPTKKNLFATNSTLDVKLAIEEWNGERKFFNFATSECEPGKTCDDYIQVPAAGVEGLLGQELYQSPSSSKIFAKGQGARSLERLR</sequence>
<reference evidence="2" key="1">
    <citation type="submission" date="2020-10" db="EMBL/GenBank/DDBJ databases">
        <title>Feather gene expression reveals the developmental basis of iridescence in African starlings.</title>
        <authorList>
            <person name="Rubenstein D.R."/>
        </authorList>
    </citation>
    <scope>NUCLEOTIDE SEQUENCE</scope>
    <source>
        <strain evidence="2">SS15</strain>
        <tissue evidence="2">Liver</tissue>
    </source>
</reference>
<dbReference type="InterPro" id="IPR014044">
    <property type="entry name" value="CAP_dom"/>
</dbReference>
<organism evidence="2">
    <name type="scientific">Lamprotornis superbus</name>
    <dbReference type="NCBI Taxonomy" id="245042"/>
    <lineage>
        <taxon>Eukaryota</taxon>
        <taxon>Metazoa</taxon>
        <taxon>Chordata</taxon>
        <taxon>Craniata</taxon>
        <taxon>Vertebrata</taxon>
        <taxon>Euteleostomi</taxon>
        <taxon>Archelosauria</taxon>
        <taxon>Archosauria</taxon>
        <taxon>Dinosauria</taxon>
        <taxon>Saurischia</taxon>
        <taxon>Theropoda</taxon>
        <taxon>Coelurosauria</taxon>
        <taxon>Aves</taxon>
        <taxon>Neognathae</taxon>
        <taxon>Neoaves</taxon>
        <taxon>Telluraves</taxon>
        <taxon>Australaves</taxon>
        <taxon>Passeriformes</taxon>
        <taxon>Sturnidae</taxon>
        <taxon>Lamprotornis</taxon>
    </lineage>
</organism>
<reference evidence="3" key="3">
    <citation type="submission" date="2022-01" db="EMBL/GenBank/DDBJ databases">
        <authorList>
            <person name="Rubenstein D.R."/>
        </authorList>
    </citation>
    <scope>NUCLEOTIDE SEQUENCE</scope>
    <source>
        <strain evidence="3">SS15</strain>
        <tissue evidence="3">Liver</tissue>
    </source>
</reference>
<dbReference type="Proteomes" id="UP000618051">
    <property type="component" value="Unassembled WGS sequence"/>
</dbReference>
<dbReference type="EMBL" id="JADDUC010000164">
    <property type="protein sequence ID" value="KAG0116664.1"/>
    <property type="molecule type" value="Genomic_DNA"/>
</dbReference>
<protein>
    <recommendedName>
        <fullName evidence="1">SCP domain-containing protein</fullName>
    </recommendedName>
</protein>
<dbReference type="Gene3D" id="3.40.33.10">
    <property type="entry name" value="CAP"/>
    <property type="match status" value="1"/>
</dbReference>
<keyword evidence="4" id="KW-1185">Reference proteome</keyword>
<dbReference type="AlphaFoldDB" id="A0A835NK73"/>
<reference evidence="3 4" key="2">
    <citation type="journal article" date="2021" name="J. Hered.">
        <title>Feather Gene Expression Elucidates the Developmental Basis of Plumage Iridescence in African Starlings.</title>
        <authorList>
            <person name="Rubenstein D.R."/>
            <person name="Corvelo A."/>
            <person name="MacManes M.D."/>
            <person name="Maia R."/>
            <person name="Narzisi G."/>
            <person name="Rousaki A."/>
            <person name="Vandenabeele P."/>
            <person name="Shawkey M.D."/>
            <person name="Solomon J."/>
        </authorList>
    </citation>
    <scope>NUCLEOTIDE SEQUENCE [LARGE SCALE GENOMIC DNA]</scope>
    <source>
        <strain evidence="3">SS15</strain>
    </source>
</reference>
<evidence type="ECO:0000313" key="2">
    <source>
        <dbReference type="EMBL" id="KAG0116664.1"/>
    </source>
</evidence>
<name>A0A835NK73_9PASS</name>
<dbReference type="OrthoDB" id="337038at2759"/>
<comment type="caution">
    <text evidence="2">The sequence shown here is derived from an EMBL/GenBank/DDBJ whole genome shotgun (WGS) entry which is preliminary data.</text>
</comment>
<dbReference type="EMBL" id="JADDUC020000028">
    <property type="protein sequence ID" value="KAI1230920.1"/>
    <property type="molecule type" value="Genomic_DNA"/>
</dbReference>
<accession>A0A835NK73</accession>
<gene>
    <name evidence="3" type="ORF">IHE44_0008354</name>
    <name evidence="2" type="ORF">IHE44_003742</name>
</gene>